<dbReference type="InterPro" id="IPR050483">
    <property type="entry name" value="CoA-transferase_III_domain"/>
</dbReference>
<dbReference type="Gene3D" id="3.30.1540.10">
    <property type="entry name" value="formyl-coa transferase, domain 3"/>
    <property type="match status" value="2"/>
</dbReference>
<dbReference type="Gene3D" id="3.40.50.10540">
    <property type="entry name" value="Crotonobetainyl-coa:carnitine coa-transferase, domain 1"/>
    <property type="match status" value="2"/>
</dbReference>
<proteinExistence type="predicted"/>
<dbReference type="RefSeq" id="WP_344411541.1">
    <property type="nucleotide sequence ID" value="NZ_BAAAQK010000001.1"/>
</dbReference>
<keyword evidence="1 2" id="KW-0808">Transferase</keyword>
<accession>A0ABN2MIE8</accession>
<gene>
    <name evidence="2" type="ORF">GCM10009836_01670</name>
</gene>
<evidence type="ECO:0000313" key="2">
    <source>
        <dbReference type="EMBL" id="GAA1827626.1"/>
    </source>
</evidence>
<name>A0ABN2MIE8_9PSEU</name>
<reference evidence="2 3" key="1">
    <citation type="journal article" date="2019" name="Int. J. Syst. Evol. Microbiol.">
        <title>The Global Catalogue of Microorganisms (GCM) 10K type strain sequencing project: providing services to taxonomists for standard genome sequencing and annotation.</title>
        <authorList>
            <consortium name="The Broad Institute Genomics Platform"/>
            <consortium name="The Broad Institute Genome Sequencing Center for Infectious Disease"/>
            <person name="Wu L."/>
            <person name="Ma J."/>
        </authorList>
    </citation>
    <scope>NUCLEOTIDE SEQUENCE [LARGE SCALE GENOMIC DNA]</scope>
    <source>
        <strain evidence="2 3">JCM 16009</strain>
    </source>
</reference>
<sequence>MTQTGVLAGSYRILDLTDDIAGAYGTKLLADAGAEVVLVESPEGSALRRRSTSGAAVDPEYGGPFFGYLTCGKRSVVVTDDDAGRALLAGLVRGADAIVWSKTSAVCHSLGLTPEQLRAEAPHALVVATSAFGREGEWADRPSTEFTLQALTGNAWLRGPKEGPPLMLGGSEGDYAVGIALALALMIGREGLRRAGTGDLVDLAAIDVLALTQTMYHVTYNDLFGRPNRGKRDESVPGVHPAKDGYIGIWVTTGQQWKALCELVERPDWLADESLANMDNRAARAEEILPSINEWSSRRTVAEIMDAATALRIPAAPVLNGRTLPENDHLVRAGTFTTHPRTGTTQPAGPYTVRGEHVPAVPGPSPALGEATEHYRSATLAPLTPRPDRPDPDFDPQLPLAGLRVADLTAYWAGPLASQVFAFFGADVIHVESAGRPDGIRMAASQPHLDEWWETSPFFLAANTNKRDLAVDLRQSAGRDVVLGLVTQCDLLVENFSPRVLESMRLGYGDLSSANPDLVMLRISAFGTTGPWRDLVGYAPIFDYAGGLAWLTGDADGPPTMAAAPADSLGGLHAAFAGLIGLEQRRLDGRGSLVESPLIGPMVAMSGEQVVEFSATGVLLTRQGNRSATAVPQGIYRARDRFRSDLGGPADDWLAVSIETRAQWEALCRVIGAPDLAGDPALATPEQRAAQHDRLDELITAWSVDRTAAEAADELRAAGVPAAAALPAHELADDGPLQARKRYETVQHPVAGTFRIVRFPLDFASRTIPWHRSPAPRLGEDNKDVLTALVGMTEADVDRLAEEGVIGARTNARLGW</sequence>
<comment type="caution">
    <text evidence="2">The sequence shown here is derived from an EMBL/GenBank/DDBJ whole genome shotgun (WGS) entry which is preliminary data.</text>
</comment>
<keyword evidence="3" id="KW-1185">Reference proteome</keyword>
<evidence type="ECO:0000313" key="3">
    <source>
        <dbReference type="Proteomes" id="UP001500449"/>
    </source>
</evidence>
<evidence type="ECO:0000256" key="1">
    <source>
        <dbReference type="ARBA" id="ARBA00022679"/>
    </source>
</evidence>
<dbReference type="SUPFAM" id="SSF89796">
    <property type="entry name" value="CoA-transferase family III (CaiB/BaiF)"/>
    <property type="match status" value="2"/>
</dbReference>
<dbReference type="InterPro" id="IPR003673">
    <property type="entry name" value="CoA-Trfase_fam_III"/>
</dbReference>
<protein>
    <submittedName>
        <fullName evidence="2">CoA transferase</fullName>
    </submittedName>
</protein>
<dbReference type="PANTHER" id="PTHR48207:SF3">
    <property type="entry name" value="SUCCINATE--HYDROXYMETHYLGLUTARATE COA-TRANSFERASE"/>
    <property type="match status" value="1"/>
</dbReference>
<dbReference type="Pfam" id="PF02515">
    <property type="entry name" value="CoA_transf_3"/>
    <property type="match status" value="2"/>
</dbReference>
<dbReference type="EMBL" id="BAAAQK010000001">
    <property type="protein sequence ID" value="GAA1827626.1"/>
    <property type="molecule type" value="Genomic_DNA"/>
</dbReference>
<dbReference type="InterPro" id="IPR044855">
    <property type="entry name" value="CoA-Trfase_III_dom3_sf"/>
</dbReference>
<organism evidence="2 3">
    <name type="scientific">Pseudonocardia ailaonensis</name>
    <dbReference type="NCBI Taxonomy" id="367279"/>
    <lineage>
        <taxon>Bacteria</taxon>
        <taxon>Bacillati</taxon>
        <taxon>Actinomycetota</taxon>
        <taxon>Actinomycetes</taxon>
        <taxon>Pseudonocardiales</taxon>
        <taxon>Pseudonocardiaceae</taxon>
        <taxon>Pseudonocardia</taxon>
    </lineage>
</organism>
<dbReference type="PANTHER" id="PTHR48207">
    <property type="entry name" value="SUCCINATE--HYDROXYMETHYLGLUTARATE COA-TRANSFERASE"/>
    <property type="match status" value="1"/>
</dbReference>
<dbReference type="Proteomes" id="UP001500449">
    <property type="component" value="Unassembled WGS sequence"/>
</dbReference>
<dbReference type="GO" id="GO:0016740">
    <property type="term" value="F:transferase activity"/>
    <property type="evidence" value="ECO:0007669"/>
    <property type="project" value="UniProtKB-KW"/>
</dbReference>
<dbReference type="InterPro" id="IPR023606">
    <property type="entry name" value="CoA-Trfase_III_dom_1_sf"/>
</dbReference>